<proteinExistence type="predicted"/>
<dbReference type="InterPro" id="IPR044862">
    <property type="entry name" value="Pro_4_hyd_alph_FE2OG_OXY"/>
</dbReference>
<sequence length="255" mass="28753">MRQVVENQQFAIYDDFLPPEEQKVFWEYLENADFRQVHVPTVKGAYRIEDGDILLGPQLIWPLVPVEAYLPNWKQLKMPPGYHICPTDTPADDLLARIRAVAGEHPSLIGAEMEQWIGIIGQPQINPAGSGISWHRDRRTYAGAFVYYAHPEWNSQWGGELLIAEPGTADGFHDVPRAHTFDNSLESKSLLHTGMGTYIAPKPNRLVLLAGKDPHSVAKVTQSAGHRVRVGFAGFFIHPTYVGDLLKRFQRHNDL</sequence>
<feature type="domain" description="Prolyl 4-hydroxylase alpha subunit Fe(2+) 2OG dioxygenase" evidence="1">
    <location>
        <begin position="129"/>
        <end position="236"/>
    </location>
</feature>
<evidence type="ECO:0000313" key="2">
    <source>
        <dbReference type="EMBL" id="WXB19770.1"/>
    </source>
</evidence>
<dbReference type="Proteomes" id="UP001370348">
    <property type="component" value="Chromosome"/>
</dbReference>
<gene>
    <name evidence="2" type="ORF">LZC94_21410</name>
</gene>
<dbReference type="EMBL" id="CP089984">
    <property type="protein sequence ID" value="WXB19770.1"/>
    <property type="molecule type" value="Genomic_DNA"/>
</dbReference>
<evidence type="ECO:0000259" key="1">
    <source>
        <dbReference type="Pfam" id="PF13640"/>
    </source>
</evidence>
<name>A0ABZ2MB63_9BACT</name>
<keyword evidence="3" id="KW-1185">Reference proteome</keyword>
<dbReference type="RefSeq" id="WP_394829365.1">
    <property type="nucleotide sequence ID" value="NZ_CP089984.1"/>
</dbReference>
<evidence type="ECO:0000313" key="3">
    <source>
        <dbReference type="Proteomes" id="UP001370348"/>
    </source>
</evidence>
<reference evidence="2 3" key="1">
    <citation type="submission" date="2021-12" db="EMBL/GenBank/DDBJ databases">
        <title>Discovery of the Pendulisporaceae a myxobacterial family with distinct sporulation behavior and unique specialized metabolism.</title>
        <authorList>
            <person name="Garcia R."/>
            <person name="Popoff A."/>
            <person name="Bader C.D."/>
            <person name="Loehr J."/>
            <person name="Walesch S."/>
            <person name="Walt C."/>
            <person name="Boldt J."/>
            <person name="Bunk B."/>
            <person name="Haeckl F.J.F.P.J."/>
            <person name="Gunesch A.P."/>
            <person name="Birkelbach J."/>
            <person name="Nuebel U."/>
            <person name="Pietschmann T."/>
            <person name="Bach T."/>
            <person name="Mueller R."/>
        </authorList>
    </citation>
    <scope>NUCLEOTIDE SEQUENCE [LARGE SCALE GENOMIC DNA]</scope>
    <source>
        <strain evidence="2 3">MSr11954</strain>
    </source>
</reference>
<dbReference type="Gene3D" id="2.60.120.620">
    <property type="entry name" value="q2cbj1_9rhob like domain"/>
    <property type="match status" value="1"/>
</dbReference>
<protein>
    <submittedName>
        <fullName evidence="2">2OG-Fe(II) oxygenase</fullName>
    </submittedName>
</protein>
<organism evidence="2 3">
    <name type="scientific">Pendulispora albinea</name>
    <dbReference type="NCBI Taxonomy" id="2741071"/>
    <lineage>
        <taxon>Bacteria</taxon>
        <taxon>Pseudomonadati</taxon>
        <taxon>Myxococcota</taxon>
        <taxon>Myxococcia</taxon>
        <taxon>Myxococcales</taxon>
        <taxon>Sorangiineae</taxon>
        <taxon>Pendulisporaceae</taxon>
        <taxon>Pendulispora</taxon>
    </lineage>
</organism>
<dbReference type="Pfam" id="PF13640">
    <property type="entry name" value="2OG-FeII_Oxy_3"/>
    <property type="match status" value="1"/>
</dbReference>
<accession>A0ABZ2MB63</accession>